<gene>
    <name evidence="3" type="ORF">MUN86_18750</name>
</gene>
<keyword evidence="3" id="KW-0547">Nucleotide-binding</keyword>
<evidence type="ECO:0000313" key="3">
    <source>
        <dbReference type="EMBL" id="UOQ65558.1"/>
    </source>
</evidence>
<dbReference type="SUPFAM" id="SSF55874">
    <property type="entry name" value="ATPase domain of HSP90 chaperone/DNA topoisomerase II/histidine kinase"/>
    <property type="match status" value="1"/>
</dbReference>
<keyword evidence="4" id="KW-1185">Reference proteome</keyword>
<dbReference type="PANTHER" id="PTHR35526">
    <property type="entry name" value="ANTI-SIGMA-F FACTOR RSBW-RELATED"/>
    <property type="match status" value="1"/>
</dbReference>
<keyword evidence="1" id="KW-0808">Transferase</keyword>
<evidence type="ECO:0000256" key="1">
    <source>
        <dbReference type="ARBA" id="ARBA00022527"/>
    </source>
</evidence>
<keyword evidence="1" id="KW-0418">Kinase</keyword>
<proteinExistence type="predicted"/>
<dbReference type="Gene3D" id="3.30.565.10">
    <property type="entry name" value="Histidine kinase-like ATPase, C-terminal domain"/>
    <property type="match status" value="1"/>
</dbReference>
<dbReference type="GO" id="GO:0005524">
    <property type="term" value="F:ATP binding"/>
    <property type="evidence" value="ECO:0007669"/>
    <property type="project" value="UniProtKB-KW"/>
</dbReference>
<accession>A0ABY4G3W8</accession>
<keyword evidence="3" id="KW-0067">ATP-binding</keyword>
<reference evidence="3" key="1">
    <citation type="submission" date="2022-04" db="EMBL/GenBank/DDBJ databases">
        <title>Hymenobacter sp. isolated from the air.</title>
        <authorList>
            <person name="Won M."/>
            <person name="Lee C.-M."/>
            <person name="Woen H.-Y."/>
            <person name="Kwon S.-W."/>
        </authorList>
    </citation>
    <scope>NUCLEOTIDE SEQUENCE</scope>
    <source>
        <strain evidence="3">5420S-77</strain>
    </source>
</reference>
<protein>
    <submittedName>
        <fullName evidence="3">ATP-binding protein</fullName>
    </submittedName>
</protein>
<dbReference type="InterPro" id="IPR050267">
    <property type="entry name" value="Anti-sigma-factor_SerPK"/>
</dbReference>
<keyword evidence="1" id="KW-0723">Serine/threonine-protein kinase</keyword>
<dbReference type="CDD" id="cd16936">
    <property type="entry name" value="HATPase_RsbW-like"/>
    <property type="match status" value="1"/>
</dbReference>
<evidence type="ECO:0000259" key="2">
    <source>
        <dbReference type="Pfam" id="PF13581"/>
    </source>
</evidence>
<organism evidence="3 4">
    <name type="scientific">Hymenobacter volaticus</name>
    <dbReference type="NCBI Taxonomy" id="2932254"/>
    <lineage>
        <taxon>Bacteria</taxon>
        <taxon>Pseudomonadati</taxon>
        <taxon>Bacteroidota</taxon>
        <taxon>Cytophagia</taxon>
        <taxon>Cytophagales</taxon>
        <taxon>Hymenobacteraceae</taxon>
        <taxon>Hymenobacter</taxon>
    </lineage>
</organism>
<evidence type="ECO:0000313" key="4">
    <source>
        <dbReference type="Proteomes" id="UP000830401"/>
    </source>
</evidence>
<dbReference type="EMBL" id="CP095061">
    <property type="protein sequence ID" value="UOQ65558.1"/>
    <property type="molecule type" value="Genomic_DNA"/>
</dbReference>
<name>A0ABY4G3W8_9BACT</name>
<dbReference type="Proteomes" id="UP000830401">
    <property type="component" value="Chromosome"/>
</dbReference>
<dbReference type="Pfam" id="PF13581">
    <property type="entry name" value="HATPase_c_2"/>
    <property type="match status" value="1"/>
</dbReference>
<dbReference type="RefSeq" id="WP_245119564.1">
    <property type="nucleotide sequence ID" value="NZ_CP095061.1"/>
</dbReference>
<sequence length="139" mass="15625">MKNALRISCSRVNLKAVRDFVAASLLDCNLSNTQLNQIILAVDEVVANLIIHANGEDESQYLDLAIDIKDQLFAIEIFDNAATFYSPSTYHEPDLTEFIRQGKRGGVGMTLVNRIMDRVEFTSNGGQNVCRLFKHLVYE</sequence>
<feature type="domain" description="Histidine kinase/HSP90-like ATPase" evidence="2">
    <location>
        <begin position="13"/>
        <end position="132"/>
    </location>
</feature>
<dbReference type="InterPro" id="IPR036890">
    <property type="entry name" value="HATPase_C_sf"/>
</dbReference>
<dbReference type="InterPro" id="IPR003594">
    <property type="entry name" value="HATPase_dom"/>
</dbReference>